<dbReference type="InterPro" id="IPR010982">
    <property type="entry name" value="Lambda_DNA-bd_dom_sf"/>
</dbReference>
<gene>
    <name evidence="2" type="ORF">QQ008_09600</name>
</gene>
<sequence length="140" mass="16284">MKDVLDRFKKCRKELGLTQQEIAEKTNSEQKDISRWETGKAKCIPDKYILYLYNKNVNLNWLYSGKGEMMRDHVNNEQSIQTGDASVMSESQGEYVSLKELRDEIIRLKAENETLYKILKGFGVSVDVDKPDKESRSKKK</sequence>
<keyword evidence="3" id="KW-1185">Reference proteome</keyword>
<accession>A0ABT8KNK2</accession>
<dbReference type="PROSITE" id="PS50943">
    <property type="entry name" value="HTH_CROC1"/>
    <property type="match status" value="1"/>
</dbReference>
<dbReference type="SMART" id="SM00530">
    <property type="entry name" value="HTH_XRE"/>
    <property type="match status" value="1"/>
</dbReference>
<dbReference type="InterPro" id="IPR001387">
    <property type="entry name" value="Cro/C1-type_HTH"/>
</dbReference>
<protein>
    <submittedName>
        <fullName evidence="2">Helix-turn-helix transcriptional regulator</fullName>
    </submittedName>
</protein>
<comment type="caution">
    <text evidence="2">The sequence shown here is derived from an EMBL/GenBank/DDBJ whole genome shotgun (WGS) entry which is preliminary data.</text>
</comment>
<dbReference type="SUPFAM" id="SSF47413">
    <property type="entry name" value="lambda repressor-like DNA-binding domains"/>
    <property type="match status" value="1"/>
</dbReference>
<feature type="domain" description="HTH cro/C1-type" evidence="1">
    <location>
        <begin position="8"/>
        <end position="42"/>
    </location>
</feature>
<dbReference type="Pfam" id="PF12844">
    <property type="entry name" value="HTH_19"/>
    <property type="match status" value="1"/>
</dbReference>
<dbReference type="Proteomes" id="UP001172082">
    <property type="component" value="Unassembled WGS sequence"/>
</dbReference>
<dbReference type="EMBL" id="JAUJEA010000003">
    <property type="protein sequence ID" value="MDN5201617.1"/>
    <property type="molecule type" value="Genomic_DNA"/>
</dbReference>
<dbReference type="Gene3D" id="1.10.260.40">
    <property type="entry name" value="lambda repressor-like DNA-binding domains"/>
    <property type="match status" value="1"/>
</dbReference>
<evidence type="ECO:0000313" key="3">
    <source>
        <dbReference type="Proteomes" id="UP001172082"/>
    </source>
</evidence>
<dbReference type="CDD" id="cd00093">
    <property type="entry name" value="HTH_XRE"/>
    <property type="match status" value="1"/>
</dbReference>
<dbReference type="RefSeq" id="WP_346751645.1">
    <property type="nucleotide sequence ID" value="NZ_JAUJEA010000003.1"/>
</dbReference>
<evidence type="ECO:0000313" key="2">
    <source>
        <dbReference type="EMBL" id="MDN5201617.1"/>
    </source>
</evidence>
<evidence type="ECO:0000259" key="1">
    <source>
        <dbReference type="PROSITE" id="PS50943"/>
    </source>
</evidence>
<name>A0ABT8KNK2_9BACT</name>
<proteinExistence type="predicted"/>
<reference evidence="2" key="1">
    <citation type="submission" date="2023-06" db="EMBL/GenBank/DDBJ databases">
        <title>Genomic of Parafulvivirga corallium.</title>
        <authorList>
            <person name="Wang G."/>
        </authorList>
    </citation>
    <scope>NUCLEOTIDE SEQUENCE</scope>
    <source>
        <strain evidence="2">BMA10</strain>
    </source>
</reference>
<organism evidence="2 3">
    <name type="scientific">Splendidivirga corallicola</name>
    <dbReference type="NCBI Taxonomy" id="3051826"/>
    <lineage>
        <taxon>Bacteria</taxon>
        <taxon>Pseudomonadati</taxon>
        <taxon>Bacteroidota</taxon>
        <taxon>Cytophagia</taxon>
        <taxon>Cytophagales</taxon>
        <taxon>Splendidivirgaceae</taxon>
        <taxon>Splendidivirga</taxon>
    </lineage>
</organism>